<dbReference type="PANTHER" id="PTHR43344">
    <property type="entry name" value="PHOSPHOSERINE PHOSPHATASE"/>
    <property type="match status" value="1"/>
</dbReference>
<dbReference type="SUPFAM" id="SSF56784">
    <property type="entry name" value="HAD-like"/>
    <property type="match status" value="1"/>
</dbReference>
<dbReference type="Gene3D" id="1.20.1440.100">
    <property type="entry name" value="SG protein - dephosphorylation function"/>
    <property type="match status" value="1"/>
</dbReference>
<evidence type="ECO:0000313" key="4">
    <source>
        <dbReference type="EMBL" id="ASG67437.1"/>
    </source>
</evidence>
<reference evidence="4 5" key="1">
    <citation type="submission" date="2017-06" db="EMBL/GenBank/DDBJ databases">
        <title>Complete genome of Francisella halioticida.</title>
        <authorList>
            <person name="Sjodin A."/>
        </authorList>
    </citation>
    <scope>NUCLEOTIDE SEQUENCE [LARGE SCALE GENOMIC DNA]</scope>
    <source>
        <strain evidence="4 5">DSM 23729</strain>
    </source>
</reference>
<dbReference type="NCBIfam" id="TIGR01488">
    <property type="entry name" value="HAD-SF-IB"/>
    <property type="match status" value="1"/>
</dbReference>
<dbReference type="InterPro" id="IPR023214">
    <property type="entry name" value="HAD_sf"/>
</dbReference>
<accession>A0ABM6LY16</accession>
<dbReference type="Pfam" id="PF12710">
    <property type="entry name" value="HAD"/>
    <property type="match status" value="1"/>
</dbReference>
<dbReference type="NCBIfam" id="TIGR01490">
    <property type="entry name" value="HAD-SF-IB-hyp1"/>
    <property type="match status" value="1"/>
</dbReference>
<organism evidence="4 5">
    <name type="scientific">Francisella halioticida</name>
    <dbReference type="NCBI Taxonomy" id="549298"/>
    <lineage>
        <taxon>Bacteria</taxon>
        <taxon>Pseudomonadati</taxon>
        <taxon>Pseudomonadota</taxon>
        <taxon>Gammaproteobacteria</taxon>
        <taxon>Thiotrichales</taxon>
        <taxon>Francisellaceae</taxon>
        <taxon>Francisella</taxon>
    </lineage>
</organism>
<dbReference type="Gene3D" id="3.40.50.1000">
    <property type="entry name" value="HAD superfamily/HAD-like"/>
    <property type="match status" value="1"/>
</dbReference>
<keyword evidence="2" id="KW-0378">Hydrolase</keyword>
<keyword evidence="5" id="KW-1185">Reference proteome</keyword>
<dbReference type="InterPro" id="IPR036412">
    <property type="entry name" value="HAD-like_sf"/>
</dbReference>
<evidence type="ECO:0000256" key="3">
    <source>
        <dbReference type="ARBA" id="ARBA00022842"/>
    </source>
</evidence>
<gene>
    <name evidence="4" type="ORF">CDV26_02625</name>
</gene>
<name>A0ABM6LY16_9GAMM</name>
<keyword evidence="3" id="KW-0460">Magnesium</keyword>
<keyword evidence="1" id="KW-0479">Metal-binding</keyword>
<evidence type="ECO:0000256" key="1">
    <source>
        <dbReference type="ARBA" id="ARBA00022723"/>
    </source>
</evidence>
<dbReference type="Proteomes" id="UP000249910">
    <property type="component" value="Chromosome"/>
</dbReference>
<evidence type="ECO:0000313" key="5">
    <source>
        <dbReference type="Proteomes" id="UP000249910"/>
    </source>
</evidence>
<dbReference type="EMBL" id="CP022132">
    <property type="protein sequence ID" value="ASG67437.1"/>
    <property type="molecule type" value="Genomic_DNA"/>
</dbReference>
<proteinExistence type="predicted"/>
<protein>
    <recommendedName>
        <fullName evidence="6">Haloacid dehalogenase</fullName>
    </recommendedName>
</protein>
<evidence type="ECO:0008006" key="6">
    <source>
        <dbReference type="Google" id="ProtNLM"/>
    </source>
</evidence>
<dbReference type="InterPro" id="IPR006385">
    <property type="entry name" value="HAD_hydro_SerB1"/>
</dbReference>
<dbReference type="RefSeq" id="WP_088771979.1">
    <property type="nucleotide sequence ID" value="NZ_CP022132.1"/>
</dbReference>
<dbReference type="InterPro" id="IPR050582">
    <property type="entry name" value="HAD-like_SerB"/>
</dbReference>
<dbReference type="PANTHER" id="PTHR43344:SF13">
    <property type="entry name" value="PHOSPHATASE RV3661-RELATED"/>
    <property type="match status" value="1"/>
</dbReference>
<evidence type="ECO:0000256" key="2">
    <source>
        <dbReference type="ARBA" id="ARBA00022801"/>
    </source>
</evidence>
<sequence length="227" mass="26281">MKKLIVFDLDKTLVSIDTADEWFRYAIAIGIGIVKPKDEMIKQQLSYEKLYSQAKIDMKEYVKFSLKPFIGMEITSFNSYILEFVNEVVIDKVYSRGKALISEYKRKISEVVLISATIKNLVEPVGLYLGFPRENILAINILEENNRIKGETKDTLTFKEGKVERLLEWANNRNITTNNITFYSDSVNDLPLLEYAKTAIATNPSKDLYQIAKLRGWQIIEFEHYIT</sequence>